<organism evidence="1 2">
    <name type="scientific">Bauhinia variegata</name>
    <name type="common">Purple orchid tree</name>
    <name type="synonym">Phanera variegata</name>
    <dbReference type="NCBI Taxonomy" id="167791"/>
    <lineage>
        <taxon>Eukaryota</taxon>
        <taxon>Viridiplantae</taxon>
        <taxon>Streptophyta</taxon>
        <taxon>Embryophyta</taxon>
        <taxon>Tracheophyta</taxon>
        <taxon>Spermatophyta</taxon>
        <taxon>Magnoliopsida</taxon>
        <taxon>eudicotyledons</taxon>
        <taxon>Gunneridae</taxon>
        <taxon>Pentapetalae</taxon>
        <taxon>rosids</taxon>
        <taxon>fabids</taxon>
        <taxon>Fabales</taxon>
        <taxon>Fabaceae</taxon>
        <taxon>Cercidoideae</taxon>
        <taxon>Cercideae</taxon>
        <taxon>Bauhiniinae</taxon>
        <taxon>Bauhinia</taxon>
    </lineage>
</organism>
<name>A0ACB9PGI3_BAUVA</name>
<gene>
    <name evidence="1" type="ORF">L6164_008366</name>
</gene>
<keyword evidence="2" id="KW-1185">Reference proteome</keyword>
<sequence>MSIPLLAKLVVVGRILLLQHHRKCLYLLGPDPLPKSRSVDVVITILDVNLQYQESVTSLLLKGMVLDLLPRWRKVAALIRYPIHLKLQQKVYDGQIPNWASSREEFGKYFNFKNLVTNEPGSIESKAKRSLEHCESPRFHGFSAEVVVEEFMQFWLHHCSC</sequence>
<evidence type="ECO:0000313" key="1">
    <source>
        <dbReference type="EMBL" id="KAI4347561.1"/>
    </source>
</evidence>
<dbReference type="EMBL" id="CM039429">
    <property type="protein sequence ID" value="KAI4347561.1"/>
    <property type="molecule type" value="Genomic_DNA"/>
</dbReference>
<comment type="caution">
    <text evidence="1">The sequence shown here is derived from an EMBL/GenBank/DDBJ whole genome shotgun (WGS) entry which is preliminary data.</text>
</comment>
<reference evidence="1 2" key="1">
    <citation type="journal article" date="2022" name="DNA Res.">
        <title>Chromosomal-level genome assembly of the orchid tree Bauhinia variegata (Leguminosae; Cercidoideae) supports the allotetraploid origin hypothesis of Bauhinia.</title>
        <authorList>
            <person name="Zhong Y."/>
            <person name="Chen Y."/>
            <person name="Zheng D."/>
            <person name="Pang J."/>
            <person name="Liu Y."/>
            <person name="Luo S."/>
            <person name="Meng S."/>
            <person name="Qian L."/>
            <person name="Wei D."/>
            <person name="Dai S."/>
            <person name="Zhou R."/>
        </authorList>
    </citation>
    <scope>NUCLEOTIDE SEQUENCE [LARGE SCALE GENOMIC DNA]</scope>
    <source>
        <strain evidence="1">BV-YZ2020</strain>
    </source>
</reference>
<accession>A0ACB9PGI3</accession>
<dbReference type="Proteomes" id="UP000828941">
    <property type="component" value="Chromosome 4"/>
</dbReference>
<proteinExistence type="predicted"/>
<evidence type="ECO:0000313" key="2">
    <source>
        <dbReference type="Proteomes" id="UP000828941"/>
    </source>
</evidence>
<protein>
    <submittedName>
        <fullName evidence="1">Uncharacterized protein</fullName>
    </submittedName>
</protein>